<keyword evidence="3" id="KW-1185">Reference proteome</keyword>
<accession>A0AAD9DMX1</accession>
<feature type="non-terminal residue" evidence="2">
    <location>
        <position position="1"/>
    </location>
</feature>
<comment type="caution">
    <text evidence="2">The sequence shown here is derived from an EMBL/GenBank/DDBJ whole genome shotgun (WGS) entry which is preliminary data.</text>
</comment>
<name>A0AAD9DMX1_9TELE</name>
<feature type="region of interest" description="Disordered" evidence="1">
    <location>
        <begin position="96"/>
        <end position="134"/>
    </location>
</feature>
<proteinExistence type="predicted"/>
<organism evidence="2 3">
    <name type="scientific">Electrophorus voltai</name>
    <dbReference type="NCBI Taxonomy" id="2609070"/>
    <lineage>
        <taxon>Eukaryota</taxon>
        <taxon>Metazoa</taxon>
        <taxon>Chordata</taxon>
        <taxon>Craniata</taxon>
        <taxon>Vertebrata</taxon>
        <taxon>Euteleostomi</taxon>
        <taxon>Actinopterygii</taxon>
        <taxon>Neopterygii</taxon>
        <taxon>Teleostei</taxon>
        <taxon>Ostariophysi</taxon>
        <taxon>Gymnotiformes</taxon>
        <taxon>Gymnotoidei</taxon>
        <taxon>Gymnotidae</taxon>
        <taxon>Electrophorus</taxon>
    </lineage>
</organism>
<protein>
    <submittedName>
        <fullName evidence="2">Uncharacterized protein</fullName>
    </submittedName>
</protein>
<evidence type="ECO:0000313" key="2">
    <source>
        <dbReference type="EMBL" id="KAK1787591.1"/>
    </source>
</evidence>
<gene>
    <name evidence="2" type="ORF">P4O66_016091</name>
</gene>
<dbReference type="AlphaFoldDB" id="A0AAD9DMX1"/>
<sequence>DIPCKNITWDNMSFSTAYGKSRAVRNVVETLTQSQLLQIDPQRDVVFETPPPEVISSISRYFEAAVRRASPAESSLSDSDSLFLTQSVTPVDRTIKRTQSSARPALLPLSVESEDECERDHSQGNAPHQEEGQDTLLRGVSDTENSDDDLVSKARTILALHMKRAGRSGARFRRRASSRPKRTVFPFLQKSPSGCLSLQKNHILVVRMSE</sequence>
<evidence type="ECO:0000313" key="3">
    <source>
        <dbReference type="Proteomes" id="UP001239994"/>
    </source>
</evidence>
<dbReference type="EMBL" id="JAROKS010000023">
    <property type="protein sequence ID" value="KAK1787591.1"/>
    <property type="molecule type" value="Genomic_DNA"/>
</dbReference>
<evidence type="ECO:0000256" key="1">
    <source>
        <dbReference type="SAM" id="MobiDB-lite"/>
    </source>
</evidence>
<reference evidence="2" key="1">
    <citation type="submission" date="2023-03" db="EMBL/GenBank/DDBJ databases">
        <title>Electrophorus voltai genome.</title>
        <authorList>
            <person name="Bian C."/>
        </authorList>
    </citation>
    <scope>NUCLEOTIDE SEQUENCE</scope>
    <source>
        <strain evidence="2">CB-2022</strain>
        <tissue evidence="2">Muscle</tissue>
    </source>
</reference>
<dbReference type="Proteomes" id="UP001239994">
    <property type="component" value="Unassembled WGS sequence"/>
</dbReference>